<proteinExistence type="predicted"/>
<evidence type="ECO:0000313" key="1">
    <source>
        <dbReference type="EMBL" id="KAL0273552.1"/>
    </source>
</evidence>
<protein>
    <submittedName>
        <fullName evidence="1">Uncharacterized protein</fullName>
    </submittedName>
</protein>
<comment type="caution">
    <text evidence="1">The sequence shown here is derived from an EMBL/GenBank/DDBJ whole genome shotgun (WGS) entry which is preliminary data.</text>
</comment>
<gene>
    <name evidence="1" type="ORF">PYX00_006189</name>
</gene>
<sequence length="66" mass="7566">MVEMFGCLDVWTTERTKNSRKLSSVVAVDVYRRQASLKADDSLHTISIFLPYLKRCCYSANVLYTA</sequence>
<accession>A0AAW2HUB4</accession>
<organism evidence="1">
    <name type="scientific">Menopon gallinae</name>
    <name type="common">poultry shaft louse</name>
    <dbReference type="NCBI Taxonomy" id="328185"/>
    <lineage>
        <taxon>Eukaryota</taxon>
        <taxon>Metazoa</taxon>
        <taxon>Ecdysozoa</taxon>
        <taxon>Arthropoda</taxon>
        <taxon>Hexapoda</taxon>
        <taxon>Insecta</taxon>
        <taxon>Pterygota</taxon>
        <taxon>Neoptera</taxon>
        <taxon>Paraneoptera</taxon>
        <taxon>Psocodea</taxon>
        <taxon>Troctomorpha</taxon>
        <taxon>Phthiraptera</taxon>
        <taxon>Amblycera</taxon>
        <taxon>Menoponidae</taxon>
        <taxon>Menopon</taxon>
    </lineage>
</organism>
<reference evidence="1" key="1">
    <citation type="journal article" date="2024" name="Gigascience">
        <title>Chromosome-level genome of the poultry shaft louse Menopon gallinae provides insight into the host-switching and adaptive evolution of parasitic lice.</title>
        <authorList>
            <person name="Xu Y."/>
            <person name="Ma L."/>
            <person name="Liu S."/>
            <person name="Liang Y."/>
            <person name="Liu Q."/>
            <person name="He Z."/>
            <person name="Tian L."/>
            <person name="Duan Y."/>
            <person name="Cai W."/>
            <person name="Li H."/>
            <person name="Song F."/>
        </authorList>
    </citation>
    <scope>NUCLEOTIDE SEQUENCE</scope>
    <source>
        <strain evidence="1">Cailab_2023a</strain>
    </source>
</reference>
<name>A0AAW2HUB4_9NEOP</name>
<dbReference type="AlphaFoldDB" id="A0AAW2HUB4"/>
<dbReference type="EMBL" id="JARGDH010000003">
    <property type="protein sequence ID" value="KAL0273552.1"/>
    <property type="molecule type" value="Genomic_DNA"/>
</dbReference>